<reference evidence="9 10" key="1">
    <citation type="journal article" date="2017" name="Mycologia">
        <title>Bifiguratus adelaidae, gen. et sp. nov., a new member of Mucoromycotina in endophytic and soil-dwelling habitats.</title>
        <authorList>
            <person name="Torres-Cruz T.J."/>
            <person name="Billingsley Tobias T.L."/>
            <person name="Almatruk M."/>
            <person name="Hesse C."/>
            <person name="Kuske C.R."/>
            <person name="Desiro A."/>
            <person name="Benucci G.M."/>
            <person name="Bonito G."/>
            <person name="Stajich J.E."/>
            <person name="Dunlap C."/>
            <person name="Arnold A.E."/>
            <person name="Porras-Alfaro A."/>
        </authorList>
    </citation>
    <scope>NUCLEOTIDE SEQUENCE [LARGE SCALE GENOMIC DNA]</scope>
    <source>
        <strain evidence="9 10">AZ0501</strain>
    </source>
</reference>
<dbReference type="InterPro" id="IPR023578">
    <property type="entry name" value="Ras_GEF_dom_sf"/>
</dbReference>
<dbReference type="PANTHER" id="PTHR23113">
    <property type="entry name" value="GUANINE NUCLEOTIDE EXCHANGE FACTOR"/>
    <property type="match status" value="1"/>
</dbReference>
<keyword evidence="1 4" id="KW-0728">SH3 domain</keyword>
<dbReference type="SUPFAM" id="SSF50044">
    <property type="entry name" value="SH3-domain"/>
    <property type="match status" value="1"/>
</dbReference>
<dbReference type="InterPro" id="IPR036964">
    <property type="entry name" value="RASGEF_cat_dom_sf"/>
</dbReference>
<dbReference type="Pfam" id="PF00617">
    <property type="entry name" value="RasGEF"/>
    <property type="match status" value="1"/>
</dbReference>
<evidence type="ECO:0000256" key="3">
    <source>
        <dbReference type="PROSITE-ProRule" id="PRU00168"/>
    </source>
</evidence>
<evidence type="ECO:0008006" key="11">
    <source>
        <dbReference type="Google" id="ProtNLM"/>
    </source>
</evidence>
<dbReference type="EMBL" id="MVBO01000224">
    <property type="protein sequence ID" value="OZJ01865.1"/>
    <property type="molecule type" value="Genomic_DNA"/>
</dbReference>
<evidence type="ECO:0000259" key="8">
    <source>
        <dbReference type="PROSITE" id="PS50212"/>
    </source>
</evidence>
<dbReference type="InterPro" id="IPR008937">
    <property type="entry name" value="Ras-like_GEF"/>
</dbReference>
<dbReference type="InterPro" id="IPR001895">
    <property type="entry name" value="RASGEF_cat_dom"/>
</dbReference>
<dbReference type="Gene3D" id="2.30.30.40">
    <property type="entry name" value="SH3 Domains"/>
    <property type="match status" value="1"/>
</dbReference>
<dbReference type="GO" id="GO:0005886">
    <property type="term" value="C:plasma membrane"/>
    <property type="evidence" value="ECO:0007669"/>
    <property type="project" value="TreeGrafter"/>
</dbReference>
<dbReference type="PROSITE" id="PS50009">
    <property type="entry name" value="RASGEF_CAT"/>
    <property type="match status" value="1"/>
</dbReference>
<evidence type="ECO:0000259" key="7">
    <source>
        <dbReference type="PROSITE" id="PS50009"/>
    </source>
</evidence>
<evidence type="ECO:0000256" key="4">
    <source>
        <dbReference type="PROSITE-ProRule" id="PRU00192"/>
    </source>
</evidence>
<evidence type="ECO:0000259" key="6">
    <source>
        <dbReference type="PROSITE" id="PS50002"/>
    </source>
</evidence>
<proteinExistence type="predicted"/>
<evidence type="ECO:0000256" key="5">
    <source>
        <dbReference type="SAM" id="MobiDB-lite"/>
    </source>
</evidence>
<sequence length="974" mass="108263">MALALHDYSPDTPLESTEFLRFKHGNIISVLSEDPSGWWDGELNGERGWFPSNYVVALGETQGEQAEKDSSTKEKQCKLSDEIMEQLEIHSGVDAGETDLAEIWDIYHESVRRAVGNFMQSLSSTRHLSTGSCLAAIVAQIRSMLCDSNLLDSDSILLTVHYSVFEQRHNVCMRLGDIIHRCREADDVLKRGTFDTTRCGGPFETADDAIVEDILARAGQLPVALADLIKAAILAHIHIGRDESNHSSLVQIHAEMQHNGSANDESTSKEHHDVSSHLPAVANRLAEQARSAFDTVNQQIAECSHYVLNTSETASRDVKAALLGFTKDILVEIKAMLNVVDSACILHADYPEAKDPFKERRRSHISTDPQLMSLLLAKEALHSSAIRFVYSARQASEAQTEQGLTKVSNELLALKVVTGECFQVLLNCLQVTNSYQPQSHTSLIAGELRYGFDNGIDHIGESKIDRTKHQVIGGESSSALNDWEAEPKTSKPAGGTRKTQSLFPRPASSKSTPSGDSVVVNRRRGLSVGQQLPPKNELGSVARYSSPSRKVHLQDNMQHQSNSLDKRRAMASSFYFPYRSISGKDIILNADGDILAATLDALIEHMTSPFITASCQFYRIFFINFRLFTTSMQLMIKLKNRYNIGVPAYLSMKGRTEEENCWDEFVSTPIKAKMYYVIKLWIEEYLNLEHDSNIEQELRDFINVDMDKHMPKPARRLSSIMHQRFDNSIINNVSQTDPLSVLGSRQTRLHHGAAGSASSSLAGIFGNSALEGKFDDITADDSPQPLGLSKSLMNQLRRSSGLSSINVADFDATELARQITILEFKLFSSVTANELIGQEFSKQVSTSASIHIKAMSQLSTQISRWVANTILHETDAKRRANLIKFFIKVGQECLNLRNFNTLMAIRSALESSSVARLRKSWDHVSTKQKAAFSALLQATDSSRNFANYRSRLKQAAPPALPFLGVYLTDLTFID</sequence>
<dbReference type="InterPro" id="IPR000651">
    <property type="entry name" value="Ras-like_Gua-exchang_fac_N"/>
</dbReference>
<dbReference type="PROSITE" id="PS50212">
    <property type="entry name" value="RASGEF_NTER"/>
    <property type="match status" value="1"/>
</dbReference>
<dbReference type="SMART" id="SM00229">
    <property type="entry name" value="RasGEFN"/>
    <property type="match status" value="1"/>
</dbReference>
<dbReference type="Pfam" id="PF07653">
    <property type="entry name" value="SH3_2"/>
    <property type="match status" value="1"/>
</dbReference>
<dbReference type="SMART" id="SM00326">
    <property type="entry name" value="SH3"/>
    <property type="match status" value="1"/>
</dbReference>
<gene>
    <name evidence="9" type="ORF">BZG36_05434</name>
</gene>
<evidence type="ECO:0000313" key="9">
    <source>
        <dbReference type="EMBL" id="OZJ01865.1"/>
    </source>
</evidence>
<dbReference type="SMART" id="SM00147">
    <property type="entry name" value="RasGEF"/>
    <property type="match status" value="1"/>
</dbReference>
<feature type="domain" description="SH3" evidence="6">
    <location>
        <begin position="1"/>
        <end position="60"/>
    </location>
</feature>
<dbReference type="PROSITE" id="PS50002">
    <property type="entry name" value="SH3"/>
    <property type="match status" value="1"/>
</dbReference>
<dbReference type="GO" id="GO:0005085">
    <property type="term" value="F:guanyl-nucleotide exchange factor activity"/>
    <property type="evidence" value="ECO:0007669"/>
    <property type="project" value="UniProtKB-KW"/>
</dbReference>
<organism evidence="9 10">
    <name type="scientific">Bifiguratus adelaidae</name>
    <dbReference type="NCBI Taxonomy" id="1938954"/>
    <lineage>
        <taxon>Eukaryota</taxon>
        <taxon>Fungi</taxon>
        <taxon>Fungi incertae sedis</taxon>
        <taxon>Mucoromycota</taxon>
        <taxon>Mucoromycotina</taxon>
        <taxon>Endogonomycetes</taxon>
        <taxon>Endogonales</taxon>
        <taxon>Endogonales incertae sedis</taxon>
        <taxon>Bifiguratus</taxon>
    </lineage>
</organism>
<dbReference type="Proteomes" id="UP000242875">
    <property type="component" value="Unassembled WGS sequence"/>
</dbReference>
<evidence type="ECO:0000313" key="10">
    <source>
        <dbReference type="Proteomes" id="UP000242875"/>
    </source>
</evidence>
<accession>A0A261XU17</accession>
<dbReference type="OrthoDB" id="28357at2759"/>
<feature type="domain" description="N-terminal Ras-GEF" evidence="8">
    <location>
        <begin position="590"/>
        <end position="725"/>
    </location>
</feature>
<protein>
    <recommendedName>
        <fullName evidence="11">Ras GEF</fullName>
    </recommendedName>
</protein>
<keyword evidence="2 3" id="KW-0344">Guanine-nucleotide releasing factor</keyword>
<dbReference type="PANTHER" id="PTHR23113:SF354">
    <property type="entry name" value="BUD SITE SELECTION PROTEIN 5"/>
    <property type="match status" value="1"/>
</dbReference>
<evidence type="ECO:0000256" key="1">
    <source>
        <dbReference type="ARBA" id="ARBA00022443"/>
    </source>
</evidence>
<dbReference type="Gene3D" id="1.20.870.10">
    <property type="entry name" value="Son of sevenless (SoS) protein Chain: S domain 1"/>
    <property type="match status" value="1"/>
</dbReference>
<dbReference type="InterPro" id="IPR001452">
    <property type="entry name" value="SH3_domain"/>
</dbReference>
<dbReference type="SUPFAM" id="SSF48366">
    <property type="entry name" value="Ras GEF"/>
    <property type="match status" value="1"/>
</dbReference>
<dbReference type="CDD" id="cd06224">
    <property type="entry name" value="REM"/>
    <property type="match status" value="1"/>
</dbReference>
<dbReference type="InterPro" id="IPR036028">
    <property type="entry name" value="SH3-like_dom_sf"/>
</dbReference>
<name>A0A261XU17_9FUNG</name>
<dbReference type="CDD" id="cd00155">
    <property type="entry name" value="RasGEF"/>
    <property type="match status" value="1"/>
</dbReference>
<feature type="non-terminal residue" evidence="9">
    <location>
        <position position="974"/>
    </location>
</feature>
<comment type="caution">
    <text evidence="9">The sequence shown here is derived from an EMBL/GenBank/DDBJ whole genome shotgun (WGS) entry which is preliminary data.</text>
</comment>
<keyword evidence="10" id="KW-1185">Reference proteome</keyword>
<dbReference type="GO" id="GO:0007265">
    <property type="term" value="P:Ras protein signal transduction"/>
    <property type="evidence" value="ECO:0007669"/>
    <property type="project" value="TreeGrafter"/>
</dbReference>
<dbReference type="AlphaFoldDB" id="A0A261XU17"/>
<dbReference type="Gene3D" id="1.10.840.10">
    <property type="entry name" value="Ras guanine-nucleotide exchange factors catalytic domain"/>
    <property type="match status" value="1"/>
</dbReference>
<evidence type="ECO:0000256" key="2">
    <source>
        <dbReference type="ARBA" id="ARBA00022658"/>
    </source>
</evidence>
<feature type="compositionally biased region" description="Polar residues" evidence="5">
    <location>
        <begin position="497"/>
        <end position="515"/>
    </location>
</feature>
<dbReference type="Pfam" id="PF00618">
    <property type="entry name" value="RasGEF_N"/>
    <property type="match status" value="1"/>
</dbReference>
<feature type="region of interest" description="Disordered" evidence="5">
    <location>
        <begin position="475"/>
        <end position="564"/>
    </location>
</feature>
<feature type="domain" description="Ras-GEF" evidence="7">
    <location>
        <begin position="811"/>
        <end position="974"/>
    </location>
</feature>